<dbReference type="Gene3D" id="1.20.1740.10">
    <property type="entry name" value="Amino acid/polyamine transporter I"/>
    <property type="match status" value="1"/>
</dbReference>
<feature type="transmembrane region" description="Helical" evidence="6">
    <location>
        <begin position="386"/>
        <end position="406"/>
    </location>
</feature>
<keyword evidence="8" id="KW-1185">Reference proteome</keyword>
<comment type="caution">
    <text evidence="7">The sequence shown here is derived from an EMBL/GenBank/DDBJ whole genome shotgun (WGS) entry which is preliminary data.</text>
</comment>
<dbReference type="PANTHER" id="PTHR45649">
    <property type="entry name" value="AMINO-ACID PERMEASE BAT1"/>
    <property type="match status" value="1"/>
</dbReference>
<accession>A0AA39UBC5</accession>
<keyword evidence="3 6" id="KW-0812">Transmembrane</keyword>
<evidence type="ECO:0000256" key="4">
    <source>
        <dbReference type="ARBA" id="ARBA00022989"/>
    </source>
</evidence>
<feature type="transmembrane region" description="Helical" evidence="6">
    <location>
        <begin position="247"/>
        <end position="268"/>
    </location>
</feature>
<feature type="transmembrane region" description="Helical" evidence="6">
    <location>
        <begin position="85"/>
        <end position="110"/>
    </location>
</feature>
<dbReference type="Proteomes" id="UP001166286">
    <property type="component" value="Unassembled WGS sequence"/>
</dbReference>
<dbReference type="GO" id="GO:0022857">
    <property type="term" value="F:transmembrane transporter activity"/>
    <property type="evidence" value="ECO:0007669"/>
    <property type="project" value="InterPro"/>
</dbReference>
<dbReference type="EMBL" id="JAFEKC020000008">
    <property type="protein sequence ID" value="KAK0513311.1"/>
    <property type="molecule type" value="Genomic_DNA"/>
</dbReference>
<evidence type="ECO:0000313" key="8">
    <source>
        <dbReference type="Proteomes" id="UP001166286"/>
    </source>
</evidence>
<organism evidence="7 8">
    <name type="scientific">Cladonia borealis</name>
    <dbReference type="NCBI Taxonomy" id="184061"/>
    <lineage>
        <taxon>Eukaryota</taxon>
        <taxon>Fungi</taxon>
        <taxon>Dikarya</taxon>
        <taxon>Ascomycota</taxon>
        <taxon>Pezizomycotina</taxon>
        <taxon>Lecanoromycetes</taxon>
        <taxon>OSLEUM clade</taxon>
        <taxon>Lecanoromycetidae</taxon>
        <taxon>Lecanorales</taxon>
        <taxon>Lecanorineae</taxon>
        <taxon>Cladoniaceae</taxon>
        <taxon>Cladonia</taxon>
    </lineage>
</organism>
<feature type="transmembrane region" description="Helical" evidence="6">
    <location>
        <begin position="50"/>
        <end position="73"/>
    </location>
</feature>
<evidence type="ECO:0000256" key="5">
    <source>
        <dbReference type="ARBA" id="ARBA00023136"/>
    </source>
</evidence>
<name>A0AA39UBC5_9LECA</name>
<feature type="transmembrane region" description="Helical" evidence="6">
    <location>
        <begin position="418"/>
        <end position="436"/>
    </location>
</feature>
<feature type="transmembrane region" description="Helical" evidence="6">
    <location>
        <begin position="131"/>
        <end position="155"/>
    </location>
</feature>
<dbReference type="PANTHER" id="PTHR45649:SF1">
    <property type="entry name" value="TRANSPORTER, PUTATIVE (EUROFUNG)-RELATED"/>
    <property type="match status" value="1"/>
</dbReference>
<feature type="transmembrane region" description="Helical" evidence="6">
    <location>
        <begin position="486"/>
        <end position="508"/>
    </location>
</feature>
<keyword evidence="4 6" id="KW-1133">Transmembrane helix</keyword>
<dbReference type="AlphaFoldDB" id="A0AA39UBC5"/>
<keyword evidence="5 6" id="KW-0472">Membrane</keyword>
<evidence type="ECO:0000256" key="6">
    <source>
        <dbReference type="SAM" id="Phobius"/>
    </source>
</evidence>
<keyword evidence="2" id="KW-0813">Transport</keyword>
<evidence type="ECO:0000256" key="3">
    <source>
        <dbReference type="ARBA" id="ARBA00022692"/>
    </source>
</evidence>
<gene>
    <name evidence="7" type="ORF">JMJ35_004297</name>
</gene>
<proteinExistence type="predicted"/>
<reference evidence="7" key="1">
    <citation type="submission" date="2023-03" db="EMBL/GenBank/DDBJ databases">
        <title>Complete genome of Cladonia borealis.</title>
        <authorList>
            <person name="Park H."/>
        </authorList>
    </citation>
    <scope>NUCLEOTIDE SEQUENCE</scope>
    <source>
        <strain evidence="7">ANT050790</strain>
    </source>
</reference>
<evidence type="ECO:0000256" key="2">
    <source>
        <dbReference type="ARBA" id="ARBA00022448"/>
    </source>
</evidence>
<protein>
    <recommendedName>
        <fullName evidence="9">Amino acid transporter</fullName>
    </recommendedName>
</protein>
<sequence>MNQGQELENLASSHTYNAGTCSDIGGNRYRGKDEHALARLGKKQVLKRRFGLLSLFGFSSTILITWETVLGLFQEAFQNGGPAGLVYGFIIAWFSSFSVYMVISEMVSLAPTAGGQYFWVSILAPKKYKRFASYITGWLTSIAWVAVLATGSIYVGAIMQGLIILNNPDYDAQKWQGTLLCWAVIFLAVFINTVVSGLLPIIEGIILVFHILGFVAVLVPLVYLSPHGSVASVFRTSLNEGGWPTQGLSYCVGFIGNVATFVGADAAVHMSEEIENADVNVPWAIFTTMILNGATGFAIMIAVLFCLGDITTVIETPTGFPFIQVFYDGTGSYAGATVMASIVAGLIWCAVIGFLATASRMMWSFARDRGVPFHRYISLVEPRTRIPMVAIGLVAIIPALLALIYMGSSSIFEDVVSLSTSGLYASYFIPCSLLLWRRITGQIKPYSSRDNEGTTSPPPLPNGSFSADDEVVQPELSWGPWRVPGLLGTLNNAYACVYTVFVMFWSFWPPATPTTPSTMNYAVLMTGATILFSMVYYYVWGKKGYLGPLIEREVRGFARKVGKEGE</sequence>
<dbReference type="InterPro" id="IPR002293">
    <property type="entry name" value="AA/rel_permease1"/>
</dbReference>
<evidence type="ECO:0000313" key="7">
    <source>
        <dbReference type="EMBL" id="KAK0513311.1"/>
    </source>
</evidence>
<feature type="transmembrane region" description="Helical" evidence="6">
    <location>
        <begin position="289"/>
        <end position="314"/>
    </location>
</feature>
<evidence type="ECO:0008006" key="9">
    <source>
        <dbReference type="Google" id="ProtNLM"/>
    </source>
</evidence>
<feature type="transmembrane region" description="Helical" evidence="6">
    <location>
        <begin position="175"/>
        <end position="199"/>
    </location>
</feature>
<dbReference type="Pfam" id="PF13520">
    <property type="entry name" value="AA_permease_2"/>
    <property type="match status" value="1"/>
</dbReference>
<feature type="transmembrane region" description="Helical" evidence="6">
    <location>
        <begin position="334"/>
        <end position="357"/>
    </location>
</feature>
<feature type="transmembrane region" description="Helical" evidence="6">
    <location>
        <begin position="520"/>
        <end position="539"/>
    </location>
</feature>
<dbReference type="GO" id="GO:0016020">
    <property type="term" value="C:membrane"/>
    <property type="evidence" value="ECO:0007669"/>
    <property type="project" value="UniProtKB-SubCell"/>
</dbReference>
<comment type="subcellular location">
    <subcellularLocation>
        <location evidence="1">Membrane</location>
        <topology evidence="1">Multi-pass membrane protein</topology>
    </subcellularLocation>
</comment>
<feature type="transmembrane region" description="Helical" evidence="6">
    <location>
        <begin position="206"/>
        <end position="227"/>
    </location>
</feature>
<evidence type="ECO:0000256" key="1">
    <source>
        <dbReference type="ARBA" id="ARBA00004141"/>
    </source>
</evidence>
<dbReference type="PIRSF" id="PIRSF006060">
    <property type="entry name" value="AA_transporter"/>
    <property type="match status" value="1"/>
</dbReference>